<protein>
    <submittedName>
        <fullName evidence="1">Uncharacterized protein</fullName>
    </submittedName>
</protein>
<proteinExistence type="predicted"/>
<dbReference type="AlphaFoldDB" id="A0A0A8Z3S3"/>
<dbReference type="EMBL" id="GBRH01265552">
    <property type="protein sequence ID" value="JAD32343.1"/>
    <property type="molecule type" value="Transcribed_RNA"/>
</dbReference>
<organism evidence="1">
    <name type="scientific">Arundo donax</name>
    <name type="common">Giant reed</name>
    <name type="synonym">Donax arundinaceus</name>
    <dbReference type="NCBI Taxonomy" id="35708"/>
    <lineage>
        <taxon>Eukaryota</taxon>
        <taxon>Viridiplantae</taxon>
        <taxon>Streptophyta</taxon>
        <taxon>Embryophyta</taxon>
        <taxon>Tracheophyta</taxon>
        <taxon>Spermatophyta</taxon>
        <taxon>Magnoliopsida</taxon>
        <taxon>Liliopsida</taxon>
        <taxon>Poales</taxon>
        <taxon>Poaceae</taxon>
        <taxon>PACMAD clade</taxon>
        <taxon>Arundinoideae</taxon>
        <taxon>Arundineae</taxon>
        <taxon>Arundo</taxon>
    </lineage>
</organism>
<sequence length="56" mass="6469">MIRNHQLDTYLPFFSYAGLHLLPNYTNLHNKGNMTSIICFSEPLENKQSERSLPSS</sequence>
<accession>A0A0A8Z3S3</accession>
<reference evidence="1" key="2">
    <citation type="journal article" date="2015" name="Data Brief">
        <title>Shoot transcriptome of the giant reed, Arundo donax.</title>
        <authorList>
            <person name="Barrero R.A."/>
            <person name="Guerrero F.D."/>
            <person name="Moolhuijzen P."/>
            <person name="Goolsby J.A."/>
            <person name="Tidwell J."/>
            <person name="Bellgard S.E."/>
            <person name="Bellgard M.I."/>
        </authorList>
    </citation>
    <scope>NUCLEOTIDE SEQUENCE</scope>
    <source>
        <tissue evidence="1">Shoot tissue taken approximately 20 cm above the soil surface</tissue>
    </source>
</reference>
<name>A0A0A8Z3S3_ARUDO</name>
<evidence type="ECO:0000313" key="1">
    <source>
        <dbReference type="EMBL" id="JAD32343.1"/>
    </source>
</evidence>
<reference evidence="1" key="1">
    <citation type="submission" date="2014-09" db="EMBL/GenBank/DDBJ databases">
        <authorList>
            <person name="Magalhaes I.L.F."/>
            <person name="Oliveira U."/>
            <person name="Santos F.R."/>
            <person name="Vidigal T.H.D.A."/>
            <person name="Brescovit A.D."/>
            <person name="Santos A.J."/>
        </authorList>
    </citation>
    <scope>NUCLEOTIDE SEQUENCE</scope>
    <source>
        <tissue evidence="1">Shoot tissue taken approximately 20 cm above the soil surface</tissue>
    </source>
</reference>